<gene>
    <name evidence="1" type="ORF">H5410_029308</name>
</gene>
<proteinExistence type="predicted"/>
<protein>
    <submittedName>
        <fullName evidence="1">Uncharacterized protein</fullName>
    </submittedName>
</protein>
<evidence type="ECO:0000313" key="1">
    <source>
        <dbReference type="EMBL" id="KAG5607816.1"/>
    </source>
</evidence>
<keyword evidence="2" id="KW-1185">Reference proteome</keyword>
<name>A0A9J5Z7A1_SOLCO</name>
<dbReference type="EMBL" id="JACXVP010000005">
    <property type="protein sequence ID" value="KAG5607816.1"/>
    <property type="molecule type" value="Genomic_DNA"/>
</dbReference>
<evidence type="ECO:0000313" key="2">
    <source>
        <dbReference type="Proteomes" id="UP000824120"/>
    </source>
</evidence>
<organism evidence="1 2">
    <name type="scientific">Solanum commersonii</name>
    <name type="common">Commerson's wild potato</name>
    <name type="synonym">Commerson's nightshade</name>
    <dbReference type="NCBI Taxonomy" id="4109"/>
    <lineage>
        <taxon>Eukaryota</taxon>
        <taxon>Viridiplantae</taxon>
        <taxon>Streptophyta</taxon>
        <taxon>Embryophyta</taxon>
        <taxon>Tracheophyta</taxon>
        <taxon>Spermatophyta</taxon>
        <taxon>Magnoliopsida</taxon>
        <taxon>eudicotyledons</taxon>
        <taxon>Gunneridae</taxon>
        <taxon>Pentapetalae</taxon>
        <taxon>asterids</taxon>
        <taxon>lamiids</taxon>
        <taxon>Solanales</taxon>
        <taxon>Solanaceae</taxon>
        <taxon>Solanoideae</taxon>
        <taxon>Solaneae</taxon>
        <taxon>Solanum</taxon>
    </lineage>
</organism>
<accession>A0A9J5Z7A1</accession>
<dbReference type="AlphaFoldDB" id="A0A9J5Z7A1"/>
<reference evidence="1 2" key="1">
    <citation type="submission" date="2020-09" db="EMBL/GenBank/DDBJ databases">
        <title>De no assembly of potato wild relative species, Solanum commersonii.</title>
        <authorList>
            <person name="Cho K."/>
        </authorList>
    </citation>
    <scope>NUCLEOTIDE SEQUENCE [LARGE SCALE GENOMIC DNA]</scope>
    <source>
        <strain evidence="1">LZ3.2</strain>
        <tissue evidence="1">Leaf</tissue>
    </source>
</reference>
<sequence>MAKTSHLQGQTNLGVDKPPILPIFVCYSPRDFTVTQNFDVISAKNLHKPPPRDFMVTQNIDVIFAEKLHEPPLRP</sequence>
<dbReference type="Proteomes" id="UP000824120">
    <property type="component" value="Chromosome 5"/>
</dbReference>
<comment type="caution">
    <text evidence="1">The sequence shown here is derived from an EMBL/GenBank/DDBJ whole genome shotgun (WGS) entry which is preliminary data.</text>
</comment>